<feature type="compositionally biased region" description="Low complexity" evidence="1">
    <location>
        <begin position="471"/>
        <end position="482"/>
    </location>
</feature>
<dbReference type="SMART" id="SM00974">
    <property type="entry name" value="T5orf172"/>
    <property type="match status" value="1"/>
</dbReference>
<reference evidence="3 4" key="1">
    <citation type="submission" date="2016-07" db="EMBL/GenBank/DDBJ databases">
        <title>Multiple horizontal gene transfer events from other fungi enriched the ability of initially mycotrophic Trichoderma (Ascomycota) to feed on dead plant biomass.</title>
        <authorList>
            <consortium name="DOE Joint Genome Institute"/>
            <person name="Aerts A."/>
            <person name="Atanasova L."/>
            <person name="Chenthamara K."/>
            <person name="Zhang J."/>
            <person name="Grujic M."/>
            <person name="Henrissat B."/>
            <person name="Kuo A."/>
            <person name="Salamov A."/>
            <person name="Lipzen A."/>
            <person name="Labutti K."/>
            <person name="Barry K."/>
            <person name="Miao Y."/>
            <person name="Rahimi M.J."/>
            <person name="Shen Q."/>
            <person name="Grigoriev I.V."/>
            <person name="Kubicek C.P."/>
            <person name="Druzhinina I.S."/>
        </authorList>
    </citation>
    <scope>NUCLEOTIDE SEQUENCE [LARGE SCALE GENOMIC DNA]</scope>
    <source>
        <strain evidence="3 4">ATCC 18648</strain>
    </source>
</reference>
<dbReference type="InterPro" id="IPR018306">
    <property type="entry name" value="Phage_T5_Orf172_DNA-bd"/>
</dbReference>
<sequence>MAPRPARQNPVFRELAEIQRYTDVSPNPQDSDFSTCRAKRRDGGRCRNPPCTQYERWQIPSLLSEFRDMTVCPDTDTFYNKMEAFVTYTHCKRWHRPVACQAFSEWKRERIASRSNAPVIQPITAAALQMLPSTTRVLVPSSASATSDDGSSFDESVAETRSLASNTTFMSSPRPTPLRNGTISSFQFQDIVEEVTAVEQIVPARRVADEDITQHVPVAAIEAPVQVRSVQPSVTARRLVEDGTSHRDIPGENNERVQDLVLAPAMSNTVPQVDDDMREDTVIKALGITGLHRNGSIRDHSPVFQIINSHPTPEKMREGVVYILEHKQNPSLFKIGWSSKSAEERLHQRNNCYGTNTRVIYETTRFAGAPHAERISQIILRHANIRVLECVQCKGGHREWFAASRETVCETVASVEEFVRIPAYTLQDGEYKLSPEAYDRVVKRMCDFSVSRLGELMRGPKETVVEEEAASTDVSTDDMSTTLPRISGTPAEMASHESDNETSEIQQVDERSITSPSLRSTELPKELSAGTKLARKMKRLLAAGDSAKRYFLRPREPKPQASEGSKRALGSALVGLKGKAREAGTKARQEAREFRKDFREELRRKGQEDMA</sequence>
<dbReference type="Proteomes" id="UP000240760">
    <property type="component" value="Unassembled WGS sequence"/>
</dbReference>
<dbReference type="Pfam" id="PF10544">
    <property type="entry name" value="T5orf172"/>
    <property type="match status" value="1"/>
</dbReference>
<evidence type="ECO:0000313" key="3">
    <source>
        <dbReference type="EMBL" id="PTB81715.1"/>
    </source>
</evidence>
<dbReference type="EMBL" id="KZ679126">
    <property type="protein sequence ID" value="PTB81715.1"/>
    <property type="molecule type" value="Genomic_DNA"/>
</dbReference>
<dbReference type="AlphaFoldDB" id="A0A2T4CJH5"/>
<feature type="compositionally biased region" description="Basic and acidic residues" evidence="1">
    <location>
        <begin position="579"/>
        <end position="592"/>
    </location>
</feature>
<dbReference type="OrthoDB" id="4719713at2759"/>
<feature type="region of interest" description="Disordered" evidence="1">
    <location>
        <begin position="461"/>
        <end position="529"/>
    </location>
</feature>
<evidence type="ECO:0000313" key="4">
    <source>
        <dbReference type="Proteomes" id="UP000240760"/>
    </source>
</evidence>
<name>A0A2T4CJH5_TRILO</name>
<feature type="domain" description="Bacteriophage T5 Orf172 DNA-binding" evidence="2">
    <location>
        <begin position="327"/>
        <end position="415"/>
    </location>
</feature>
<evidence type="ECO:0000259" key="2">
    <source>
        <dbReference type="SMART" id="SM00974"/>
    </source>
</evidence>
<proteinExistence type="predicted"/>
<keyword evidence="4" id="KW-1185">Reference proteome</keyword>
<accession>A0A2T4CJH5</accession>
<evidence type="ECO:0000256" key="1">
    <source>
        <dbReference type="SAM" id="MobiDB-lite"/>
    </source>
</evidence>
<feature type="region of interest" description="Disordered" evidence="1">
    <location>
        <begin position="553"/>
        <end position="592"/>
    </location>
</feature>
<protein>
    <recommendedName>
        <fullName evidence="2">Bacteriophage T5 Orf172 DNA-binding domain-containing protein</fullName>
    </recommendedName>
</protein>
<gene>
    <name evidence="3" type="ORF">M440DRAFT_1022329</name>
</gene>
<organism evidence="3 4">
    <name type="scientific">Trichoderma longibrachiatum ATCC 18648</name>
    <dbReference type="NCBI Taxonomy" id="983965"/>
    <lineage>
        <taxon>Eukaryota</taxon>
        <taxon>Fungi</taxon>
        <taxon>Dikarya</taxon>
        <taxon>Ascomycota</taxon>
        <taxon>Pezizomycotina</taxon>
        <taxon>Sordariomycetes</taxon>
        <taxon>Hypocreomycetidae</taxon>
        <taxon>Hypocreales</taxon>
        <taxon>Hypocreaceae</taxon>
        <taxon>Trichoderma</taxon>
    </lineage>
</organism>